<reference evidence="2" key="1">
    <citation type="submission" date="2018-05" db="EMBL/GenBank/DDBJ databases">
        <authorList>
            <person name="Lanie J.A."/>
            <person name="Ng W.-L."/>
            <person name="Kazmierczak K.M."/>
            <person name="Andrzejewski T.M."/>
            <person name="Davidsen T.M."/>
            <person name="Wayne K.J."/>
            <person name="Tettelin H."/>
            <person name="Glass J.I."/>
            <person name="Rusch D."/>
            <person name="Podicherti R."/>
            <person name="Tsui H.-C.T."/>
            <person name="Winkler M.E."/>
        </authorList>
    </citation>
    <scope>NUCLEOTIDE SEQUENCE</scope>
</reference>
<sequence length="336" mass="38612">MRKSKIIILFFIVFFSLRCVETLITVRVFPDGKYHMKYHTQGDRKDVFNQDFPIPTQSPWAAEIIEERREGNDEPVHIINSEAILSGTTTFFSETDGPAPPRHPISVQKNDQLFSTRYSFRQLFQGRRVHQKYPLLAKAMQDASEDSSDKIVETEIIMYCLQAGISDLQDRLPIQDLLKERILNHFRGVFHKAEEEGNLFGIMDKEHKQDLFSLPKQLIKTNFRPFLADLPENFTQECMDAMSPYIDEANVTVNLNDDTFKFVGILPGVIISTNADSIFNDTLLWTFNYEDFLNDDYVIEAASIVYHPKKIQIAIVIGALAALIGLISISRRKRIS</sequence>
<dbReference type="EMBL" id="UINC01010348">
    <property type="protein sequence ID" value="SVA46068.1"/>
    <property type="molecule type" value="Genomic_DNA"/>
</dbReference>
<dbReference type="AlphaFoldDB" id="A0A381W271"/>
<proteinExistence type="predicted"/>
<name>A0A381W271_9ZZZZ</name>
<accession>A0A381W271</accession>
<evidence type="ECO:0000256" key="1">
    <source>
        <dbReference type="SAM" id="Phobius"/>
    </source>
</evidence>
<evidence type="ECO:0000313" key="2">
    <source>
        <dbReference type="EMBL" id="SVA46068.1"/>
    </source>
</evidence>
<feature type="transmembrane region" description="Helical" evidence="1">
    <location>
        <begin position="311"/>
        <end position="329"/>
    </location>
</feature>
<protein>
    <submittedName>
        <fullName evidence="2">Uncharacterized protein</fullName>
    </submittedName>
</protein>
<keyword evidence="1" id="KW-1133">Transmembrane helix</keyword>
<keyword evidence="1" id="KW-0812">Transmembrane</keyword>
<gene>
    <name evidence="2" type="ORF">METZ01_LOCUS98922</name>
</gene>
<keyword evidence="1" id="KW-0472">Membrane</keyword>
<organism evidence="2">
    <name type="scientific">marine metagenome</name>
    <dbReference type="NCBI Taxonomy" id="408172"/>
    <lineage>
        <taxon>unclassified sequences</taxon>
        <taxon>metagenomes</taxon>
        <taxon>ecological metagenomes</taxon>
    </lineage>
</organism>